<dbReference type="Pfam" id="PF00622">
    <property type="entry name" value="SPRY"/>
    <property type="match status" value="1"/>
</dbReference>
<dbReference type="Gene3D" id="3.30.160.60">
    <property type="entry name" value="Classic Zinc Finger"/>
    <property type="match status" value="1"/>
</dbReference>
<dbReference type="PROSITE" id="PS00518">
    <property type="entry name" value="ZF_RING_1"/>
    <property type="match status" value="1"/>
</dbReference>
<dbReference type="CDD" id="cd19769">
    <property type="entry name" value="Bbox2_TRIM16-like"/>
    <property type="match status" value="1"/>
</dbReference>
<dbReference type="SMART" id="SM00449">
    <property type="entry name" value="SPRY"/>
    <property type="match status" value="1"/>
</dbReference>
<dbReference type="SMART" id="SM00589">
    <property type="entry name" value="PRY"/>
    <property type="match status" value="1"/>
</dbReference>
<keyword evidence="3 6" id="KW-0863">Zinc-finger</keyword>
<proteinExistence type="predicted"/>
<sequence length="576" mass="66194">MASTSISVDEDQFCCPVCLDILRDPVTIPCGHSYCMDCIKGFWRKNEHKGVYSCPQCRRTFSPRPVLARNTMLADIVDKLKKTEIQDTLPAQRYAKTGDVECDICIGRRHRAVKSCTVCLASFCQTHLKHHNEVNHGRTHKIIEPTKLQKKICTHHNKLFEAYCRTDQQCICCQCVTDGHKGHNTVPAAEERIQRQEQMNEAWRRSKQKIKEREKRLRRMVKYLKRSAQAAEEDSERIFSKMIRSIERRHCEVKELIRDQERSILNQTERLLEQLEQQMAENRKREAELEQLSHTDNHIYFLQRCKPLSAPPDRGDPPSIEVHPYFSFTILKRALTEFKERVNDLCDREIARISDLIQEEEKLPDVSSPRISAQTETEKANTTDAPQTEPKTRADFLQYCCEVTLDPNTANSYLRLSEGNREVTTGYEAQPYTNHPERFASWAQVLCKQGLAGRCYWETEWSGSGGVSIGVSYKEIARDAGGTDGKLGCNSKSWSLDFSDSVCSFQHNKKSTDIPIPHSRRIGTYLDHVAGTLAFYSVSETMTLLHRVQTTFSQPLYPAFWVGLGSKIKLCPIFNF</sequence>
<dbReference type="InterPro" id="IPR001870">
    <property type="entry name" value="B30.2/SPRY"/>
</dbReference>
<feature type="coiled-coil region" evidence="7">
    <location>
        <begin position="258"/>
        <end position="295"/>
    </location>
</feature>
<dbReference type="AlphaFoldDB" id="A0A6J2VGT6"/>
<dbReference type="InterPro" id="IPR013320">
    <property type="entry name" value="ConA-like_dom_sf"/>
</dbReference>
<evidence type="ECO:0000256" key="2">
    <source>
        <dbReference type="ARBA" id="ARBA00022723"/>
    </source>
</evidence>
<accession>A0A6J2VGT6</accession>
<evidence type="ECO:0000259" key="9">
    <source>
        <dbReference type="PROSITE" id="PS50089"/>
    </source>
</evidence>
<dbReference type="InParanoid" id="A0A6J2VGT6"/>
<dbReference type="SMART" id="SM00184">
    <property type="entry name" value="RING"/>
    <property type="match status" value="1"/>
</dbReference>
<dbReference type="GO" id="GO:0008270">
    <property type="term" value="F:zinc ion binding"/>
    <property type="evidence" value="ECO:0007669"/>
    <property type="project" value="UniProtKB-KW"/>
</dbReference>
<dbReference type="CTD" id="100537283"/>
<evidence type="ECO:0000259" key="11">
    <source>
        <dbReference type="PROSITE" id="PS50188"/>
    </source>
</evidence>
<evidence type="ECO:0000259" key="10">
    <source>
        <dbReference type="PROSITE" id="PS50119"/>
    </source>
</evidence>
<organism evidence="12 13">
    <name type="scientific">Chanos chanos</name>
    <name type="common">Milkfish</name>
    <name type="synonym">Mugil chanos</name>
    <dbReference type="NCBI Taxonomy" id="29144"/>
    <lineage>
        <taxon>Eukaryota</taxon>
        <taxon>Metazoa</taxon>
        <taxon>Chordata</taxon>
        <taxon>Craniata</taxon>
        <taxon>Vertebrata</taxon>
        <taxon>Euteleostomi</taxon>
        <taxon>Actinopterygii</taxon>
        <taxon>Neopterygii</taxon>
        <taxon>Teleostei</taxon>
        <taxon>Ostariophysi</taxon>
        <taxon>Gonorynchiformes</taxon>
        <taxon>Chanidae</taxon>
        <taxon>Chanos</taxon>
    </lineage>
</organism>
<dbReference type="PANTHER" id="PTHR25465">
    <property type="entry name" value="B-BOX DOMAIN CONTAINING"/>
    <property type="match status" value="1"/>
</dbReference>
<reference evidence="13" key="1">
    <citation type="submission" date="2025-08" db="UniProtKB">
        <authorList>
            <consortium name="RefSeq"/>
        </authorList>
    </citation>
    <scope>IDENTIFICATION</scope>
</reference>
<dbReference type="PRINTS" id="PR01407">
    <property type="entry name" value="BUTYPHLNCDUF"/>
</dbReference>
<dbReference type="FunCoup" id="A0A6J2VGT6">
    <property type="interactions" value="2"/>
</dbReference>
<dbReference type="GO" id="GO:0005737">
    <property type="term" value="C:cytoplasm"/>
    <property type="evidence" value="ECO:0007669"/>
    <property type="project" value="UniProtKB-ARBA"/>
</dbReference>
<evidence type="ECO:0000256" key="7">
    <source>
        <dbReference type="SAM" id="Coils"/>
    </source>
</evidence>
<dbReference type="InterPro" id="IPR013083">
    <property type="entry name" value="Znf_RING/FYVE/PHD"/>
</dbReference>
<protein>
    <submittedName>
        <fullName evidence="13">Tripartite motif-containing protein 16</fullName>
    </submittedName>
</protein>
<evidence type="ECO:0000256" key="5">
    <source>
        <dbReference type="ARBA" id="ARBA00022859"/>
    </source>
</evidence>
<evidence type="ECO:0000313" key="13">
    <source>
        <dbReference type="RefSeq" id="XP_030630516.1"/>
    </source>
</evidence>
<keyword evidence="5" id="KW-0391">Immunity</keyword>
<feature type="region of interest" description="Disordered" evidence="8">
    <location>
        <begin position="361"/>
        <end position="389"/>
    </location>
</feature>
<feature type="domain" description="B box-type" evidence="10">
    <location>
        <begin position="148"/>
        <end position="188"/>
    </location>
</feature>
<dbReference type="Pfam" id="PF13765">
    <property type="entry name" value="PRY"/>
    <property type="match status" value="1"/>
</dbReference>
<evidence type="ECO:0000256" key="6">
    <source>
        <dbReference type="PROSITE-ProRule" id="PRU00024"/>
    </source>
</evidence>
<dbReference type="SMART" id="SM00336">
    <property type="entry name" value="BBOX"/>
    <property type="match status" value="1"/>
</dbReference>
<dbReference type="InterPro" id="IPR003877">
    <property type="entry name" value="SPRY_dom"/>
</dbReference>
<dbReference type="Gene3D" id="2.60.120.920">
    <property type="match status" value="1"/>
</dbReference>
<dbReference type="InterPro" id="IPR001841">
    <property type="entry name" value="Znf_RING"/>
</dbReference>
<dbReference type="Pfam" id="PF00643">
    <property type="entry name" value="zf-B_box"/>
    <property type="match status" value="1"/>
</dbReference>
<evidence type="ECO:0000256" key="3">
    <source>
        <dbReference type="ARBA" id="ARBA00022771"/>
    </source>
</evidence>
<dbReference type="Pfam" id="PF25600">
    <property type="entry name" value="TRIM_CC"/>
    <property type="match status" value="1"/>
</dbReference>
<keyword evidence="12" id="KW-1185">Reference proteome</keyword>
<dbReference type="SUPFAM" id="SSF49899">
    <property type="entry name" value="Concanavalin A-like lectins/glucanases"/>
    <property type="match status" value="1"/>
</dbReference>
<keyword evidence="2" id="KW-0479">Metal-binding</keyword>
<dbReference type="SUPFAM" id="SSF57850">
    <property type="entry name" value="RING/U-box"/>
    <property type="match status" value="1"/>
</dbReference>
<evidence type="ECO:0000256" key="4">
    <source>
        <dbReference type="ARBA" id="ARBA00022833"/>
    </source>
</evidence>
<evidence type="ECO:0000256" key="1">
    <source>
        <dbReference type="ARBA" id="ARBA00022588"/>
    </source>
</evidence>
<dbReference type="PROSITE" id="PS50089">
    <property type="entry name" value="ZF_RING_2"/>
    <property type="match status" value="1"/>
</dbReference>
<dbReference type="InterPro" id="IPR000315">
    <property type="entry name" value="Znf_B-box"/>
</dbReference>
<feature type="domain" description="B30.2/SPRY" evidence="11">
    <location>
        <begin position="383"/>
        <end position="576"/>
    </location>
</feature>
<dbReference type="Gene3D" id="3.30.40.10">
    <property type="entry name" value="Zinc/RING finger domain, C3HC4 (zinc finger)"/>
    <property type="match status" value="1"/>
</dbReference>
<gene>
    <name evidence="13" type="primary">ftr87</name>
</gene>
<dbReference type="PANTHER" id="PTHR25465:SF14">
    <property type="entry name" value="E3 UBIQUITIN-PROTEIN LIGASE TRIM65"/>
    <property type="match status" value="1"/>
</dbReference>
<dbReference type="InterPro" id="IPR017907">
    <property type="entry name" value="Znf_RING_CS"/>
</dbReference>
<dbReference type="RefSeq" id="XP_030630516.1">
    <property type="nucleotide sequence ID" value="XM_030774656.1"/>
</dbReference>
<evidence type="ECO:0000256" key="8">
    <source>
        <dbReference type="SAM" id="MobiDB-lite"/>
    </source>
</evidence>
<dbReference type="Proteomes" id="UP000504632">
    <property type="component" value="Chromosome 5"/>
</dbReference>
<dbReference type="GO" id="GO:0045087">
    <property type="term" value="P:innate immune response"/>
    <property type="evidence" value="ECO:0007669"/>
    <property type="project" value="UniProtKB-KW"/>
</dbReference>
<dbReference type="InterPro" id="IPR043136">
    <property type="entry name" value="B30.2/SPRY_sf"/>
</dbReference>
<evidence type="ECO:0000313" key="12">
    <source>
        <dbReference type="Proteomes" id="UP000504632"/>
    </source>
</evidence>
<dbReference type="Gene3D" id="4.10.830.40">
    <property type="match status" value="1"/>
</dbReference>
<dbReference type="PROSITE" id="PS50119">
    <property type="entry name" value="ZF_BBOX"/>
    <property type="match status" value="1"/>
</dbReference>
<name>A0A6J2VGT6_CHACN</name>
<dbReference type="GeneID" id="115812169"/>
<keyword evidence="7" id="KW-0175">Coiled coil</keyword>
<dbReference type="Pfam" id="PF15227">
    <property type="entry name" value="zf-C3HC4_4"/>
    <property type="match status" value="1"/>
</dbReference>
<dbReference type="InterPro" id="IPR051051">
    <property type="entry name" value="E3_ubiq-ligase_TRIM/RNF"/>
</dbReference>
<dbReference type="InterPro" id="IPR006574">
    <property type="entry name" value="PRY"/>
</dbReference>
<dbReference type="CDD" id="cd16040">
    <property type="entry name" value="SPRY_PRY_SNTX"/>
    <property type="match status" value="1"/>
</dbReference>
<dbReference type="SUPFAM" id="SSF57845">
    <property type="entry name" value="B-box zinc-binding domain"/>
    <property type="match status" value="1"/>
</dbReference>
<dbReference type="InterPro" id="IPR058030">
    <property type="entry name" value="TRIM8/14/16/25/29/45/65_CC"/>
</dbReference>
<dbReference type="OrthoDB" id="6270329at2759"/>
<feature type="domain" description="RING-type" evidence="9">
    <location>
        <begin position="15"/>
        <end position="58"/>
    </location>
</feature>
<dbReference type="InterPro" id="IPR003879">
    <property type="entry name" value="Butyrophylin_SPRY"/>
</dbReference>
<keyword evidence="4" id="KW-0862">Zinc</keyword>
<keyword evidence="1" id="KW-0399">Innate immunity</keyword>
<dbReference type="PROSITE" id="PS50188">
    <property type="entry name" value="B302_SPRY"/>
    <property type="match status" value="1"/>
</dbReference>